<protein>
    <submittedName>
        <fullName evidence="1">Uncharacterized protein</fullName>
    </submittedName>
</protein>
<keyword evidence="2" id="KW-1185">Reference proteome</keyword>
<proteinExistence type="predicted"/>
<sequence>MSAIVVLNWRCYRAGALKTASPPGPWPLAWLRLACSACSTRGVCPAREKRLGSGAPARMSRRCPRNRRLTAEGKIAPSSLPAAFGGVREHEKAGWTNELTYPIGAEISRRNCLLMDEKGLCSKDLQQLALLIKPFLSISTPWQR</sequence>
<reference evidence="2" key="1">
    <citation type="journal article" date="2019" name="Int. J. Syst. Evol. Microbiol.">
        <title>The Global Catalogue of Microorganisms (GCM) 10K type strain sequencing project: providing services to taxonomists for standard genome sequencing and annotation.</title>
        <authorList>
            <consortium name="The Broad Institute Genomics Platform"/>
            <consortium name="The Broad Institute Genome Sequencing Center for Infectious Disease"/>
            <person name="Wu L."/>
            <person name="Ma J."/>
        </authorList>
    </citation>
    <scope>NUCLEOTIDE SEQUENCE [LARGE SCALE GENOMIC DNA]</scope>
    <source>
        <strain evidence="2">CCUG 56042</strain>
    </source>
</reference>
<dbReference type="EMBL" id="JBHSMP010000006">
    <property type="protein sequence ID" value="MFC5427732.1"/>
    <property type="molecule type" value="Genomic_DNA"/>
</dbReference>
<evidence type="ECO:0000313" key="2">
    <source>
        <dbReference type="Proteomes" id="UP001596103"/>
    </source>
</evidence>
<dbReference type="Proteomes" id="UP001596103">
    <property type="component" value="Unassembled WGS sequence"/>
</dbReference>
<evidence type="ECO:0000313" key="1">
    <source>
        <dbReference type="EMBL" id="MFC5427732.1"/>
    </source>
</evidence>
<accession>A0ABW0J401</accession>
<organism evidence="1 2">
    <name type="scientific">Paraburkholderia denitrificans</name>
    <dbReference type="NCBI Taxonomy" id="694025"/>
    <lineage>
        <taxon>Bacteria</taxon>
        <taxon>Pseudomonadati</taxon>
        <taxon>Pseudomonadota</taxon>
        <taxon>Betaproteobacteria</taxon>
        <taxon>Burkholderiales</taxon>
        <taxon>Burkholderiaceae</taxon>
        <taxon>Paraburkholderia</taxon>
    </lineage>
</organism>
<name>A0ABW0J401_9BURK</name>
<comment type="caution">
    <text evidence="1">The sequence shown here is derived from an EMBL/GenBank/DDBJ whole genome shotgun (WGS) entry which is preliminary data.</text>
</comment>
<gene>
    <name evidence="1" type="ORF">ACFPTO_02735</name>
</gene>
<dbReference type="RefSeq" id="WP_377709287.1">
    <property type="nucleotide sequence ID" value="NZ_JBHSMP010000006.1"/>
</dbReference>